<organism evidence="1 2">
    <name type="scientific">Gryllotalpicola kribbensis</name>
    <dbReference type="NCBI Taxonomy" id="993084"/>
    <lineage>
        <taxon>Bacteria</taxon>
        <taxon>Bacillati</taxon>
        <taxon>Actinomycetota</taxon>
        <taxon>Actinomycetes</taxon>
        <taxon>Micrococcales</taxon>
        <taxon>Microbacteriaceae</taxon>
        <taxon>Gryllotalpicola</taxon>
    </lineage>
</organism>
<evidence type="ECO:0000313" key="1">
    <source>
        <dbReference type="EMBL" id="GAA4188125.1"/>
    </source>
</evidence>
<name>A0ABP8AR75_9MICO</name>
<proteinExistence type="predicted"/>
<comment type="caution">
    <text evidence="1">The sequence shown here is derived from an EMBL/GenBank/DDBJ whole genome shotgun (WGS) entry which is preliminary data.</text>
</comment>
<sequence length="100" mass="11066">MADLRLDLGELRQLSAELASIITDFDGVEALSDSVGASTGHDRLGDRISEFARNWSKHRAQLVKDVQTLHQYLDDLTNGFTEIDEKFAKALETDDQTAAS</sequence>
<dbReference type="RefSeq" id="WP_344775270.1">
    <property type="nucleotide sequence ID" value="NZ_BAABBX010000010.1"/>
</dbReference>
<dbReference type="EMBL" id="BAABBX010000010">
    <property type="protein sequence ID" value="GAA4188125.1"/>
    <property type="molecule type" value="Genomic_DNA"/>
</dbReference>
<evidence type="ECO:0000313" key="2">
    <source>
        <dbReference type="Proteomes" id="UP001500213"/>
    </source>
</evidence>
<keyword evidence="2" id="KW-1185">Reference proteome</keyword>
<evidence type="ECO:0008006" key="3">
    <source>
        <dbReference type="Google" id="ProtNLM"/>
    </source>
</evidence>
<protein>
    <recommendedName>
        <fullName evidence="3">WXG100 family type VII secretion target</fullName>
    </recommendedName>
</protein>
<dbReference type="Proteomes" id="UP001500213">
    <property type="component" value="Unassembled WGS sequence"/>
</dbReference>
<accession>A0ABP8AR75</accession>
<reference evidence="2" key="1">
    <citation type="journal article" date="2019" name="Int. J. Syst. Evol. Microbiol.">
        <title>The Global Catalogue of Microorganisms (GCM) 10K type strain sequencing project: providing services to taxonomists for standard genome sequencing and annotation.</title>
        <authorList>
            <consortium name="The Broad Institute Genomics Platform"/>
            <consortium name="The Broad Institute Genome Sequencing Center for Infectious Disease"/>
            <person name="Wu L."/>
            <person name="Ma J."/>
        </authorList>
    </citation>
    <scope>NUCLEOTIDE SEQUENCE [LARGE SCALE GENOMIC DNA]</scope>
    <source>
        <strain evidence="2">JCM 17593</strain>
    </source>
</reference>
<gene>
    <name evidence="1" type="ORF">GCM10022288_14140</name>
</gene>